<evidence type="ECO:0000313" key="2">
    <source>
        <dbReference type="EMBL" id="BCA85642.1"/>
    </source>
</evidence>
<dbReference type="AlphaFoldDB" id="A0A679IHZ6"/>
<keyword evidence="1" id="KW-0812">Transmembrane</keyword>
<evidence type="ECO:0000313" key="3">
    <source>
        <dbReference type="Proteomes" id="UP000502998"/>
    </source>
</evidence>
<reference evidence="2 3" key="1">
    <citation type="submission" date="2020-02" db="EMBL/GenBank/DDBJ databases">
        <title>Characterization of vanA genotype vancomycin-resistant Enterococcus saigonensis VE80.</title>
        <authorList>
            <person name="Harada T."/>
            <person name="Motooka D."/>
            <person name="Nakamura S."/>
            <person name="Yamamoto Y."/>
            <person name="Kawahara R."/>
            <person name="Kawatsu K."/>
        </authorList>
    </citation>
    <scope>NUCLEOTIDE SEQUENCE [LARGE SCALE GENOMIC DNA]</scope>
    <source>
        <strain evidence="2 3">VE80</strain>
    </source>
</reference>
<evidence type="ECO:0000256" key="1">
    <source>
        <dbReference type="SAM" id="Phobius"/>
    </source>
</evidence>
<keyword evidence="1" id="KW-0472">Membrane</keyword>
<dbReference type="KEGG" id="esg:EsVE80_11650"/>
<sequence>MQVEVKNKDFHYQLTIERKTIQDVSMIVCGTILITNLIKYYRKKR</sequence>
<feature type="transmembrane region" description="Helical" evidence="1">
    <location>
        <begin position="20"/>
        <end position="38"/>
    </location>
</feature>
<proteinExistence type="predicted"/>
<dbReference type="EMBL" id="AP022822">
    <property type="protein sequence ID" value="BCA85642.1"/>
    <property type="molecule type" value="Genomic_DNA"/>
</dbReference>
<organism evidence="2 3">
    <name type="scientific">Enterococcus saigonensis</name>
    <dbReference type="NCBI Taxonomy" id="1805431"/>
    <lineage>
        <taxon>Bacteria</taxon>
        <taxon>Bacillati</taxon>
        <taxon>Bacillota</taxon>
        <taxon>Bacilli</taxon>
        <taxon>Lactobacillales</taxon>
        <taxon>Enterococcaceae</taxon>
        <taxon>Enterococcus</taxon>
    </lineage>
</organism>
<keyword evidence="3" id="KW-1185">Reference proteome</keyword>
<dbReference type="RefSeq" id="WP_173102894.1">
    <property type="nucleotide sequence ID" value="NZ_AP022822.1"/>
</dbReference>
<gene>
    <name evidence="2" type="ORF">EsVE80_11650</name>
</gene>
<accession>A0A679IHZ6</accession>
<dbReference type="Proteomes" id="UP000502998">
    <property type="component" value="Chromosome"/>
</dbReference>
<protein>
    <submittedName>
        <fullName evidence="2">Uncharacterized protein</fullName>
    </submittedName>
</protein>
<keyword evidence="1" id="KW-1133">Transmembrane helix</keyword>
<name>A0A679IHZ6_9ENTE</name>